<sequence>MSDDYKTELDSITHEILTSYAQHDRMQRIGEDFLPSRQRIVELVAEIRRLLFPGFFGHKLLSQENIKFHVGNMVALLVQELGEQIYHCLCYGEPDAAGPCRQRAEKLAREFLVLIPDLRDLLALDAQAAYDGDPAAKSIAEIVYSYPGYYAVTVYRIAHRLLLLEVPLMPRIMTEHAHSVTGTDIHPGARIGKSFFIDHGTGVVIGETTVIGDNVKLYQGVTLGARSFPKDELGRVKKGLQRHPTIEDGVTIYANATILGGRTVVRKGAVIGGNATIFGKKIEIGEGATVGSNTFVNNSVAPGSTVMPNTQSLQIDPENET</sequence>
<dbReference type="InterPro" id="IPR042122">
    <property type="entry name" value="Ser_AcTrfase_N_sf"/>
</dbReference>
<gene>
    <name evidence="5" type="ORF">LCGC14_0321330</name>
</gene>
<evidence type="ECO:0000256" key="1">
    <source>
        <dbReference type="ARBA" id="ARBA00022605"/>
    </source>
</evidence>
<dbReference type="InterPro" id="IPR011004">
    <property type="entry name" value="Trimer_LpxA-like_sf"/>
</dbReference>
<dbReference type="InterPro" id="IPR045304">
    <property type="entry name" value="LbH_SAT"/>
</dbReference>
<keyword evidence="1" id="KW-0028">Amino-acid biosynthesis</keyword>
<evidence type="ECO:0000256" key="3">
    <source>
        <dbReference type="ARBA" id="ARBA00023315"/>
    </source>
</evidence>
<proteinExistence type="predicted"/>
<dbReference type="Gene3D" id="1.10.3130.10">
    <property type="entry name" value="serine acetyltransferase, domain 1"/>
    <property type="match status" value="1"/>
</dbReference>
<evidence type="ECO:0000256" key="2">
    <source>
        <dbReference type="ARBA" id="ARBA00022679"/>
    </source>
</evidence>
<dbReference type="EMBL" id="LAZR01000217">
    <property type="protein sequence ID" value="KKN81296.1"/>
    <property type="molecule type" value="Genomic_DNA"/>
</dbReference>
<name>A0A0F9W6L8_9ZZZZ</name>
<feature type="region of interest" description="Disordered" evidence="4">
    <location>
        <begin position="301"/>
        <end position="321"/>
    </location>
</feature>
<accession>A0A0F9W6L8</accession>
<dbReference type="Gene3D" id="2.160.10.10">
    <property type="entry name" value="Hexapeptide repeat proteins"/>
    <property type="match status" value="1"/>
</dbReference>
<dbReference type="CDD" id="cd03354">
    <property type="entry name" value="LbH_SAT"/>
    <property type="match status" value="1"/>
</dbReference>
<dbReference type="SUPFAM" id="SSF51161">
    <property type="entry name" value="Trimeric LpxA-like enzymes"/>
    <property type="match status" value="2"/>
</dbReference>
<dbReference type="GO" id="GO:0008652">
    <property type="term" value="P:amino acid biosynthetic process"/>
    <property type="evidence" value="ECO:0007669"/>
    <property type="project" value="UniProtKB-KW"/>
</dbReference>
<keyword evidence="2" id="KW-0808">Transferase</keyword>
<comment type="caution">
    <text evidence="5">The sequence shown here is derived from an EMBL/GenBank/DDBJ whole genome shotgun (WGS) entry which is preliminary data.</text>
</comment>
<evidence type="ECO:0000313" key="5">
    <source>
        <dbReference type="EMBL" id="KKN81296.1"/>
    </source>
</evidence>
<organism evidence="5">
    <name type="scientific">marine sediment metagenome</name>
    <dbReference type="NCBI Taxonomy" id="412755"/>
    <lineage>
        <taxon>unclassified sequences</taxon>
        <taxon>metagenomes</taxon>
        <taxon>ecological metagenomes</taxon>
    </lineage>
</organism>
<reference evidence="5" key="1">
    <citation type="journal article" date="2015" name="Nature">
        <title>Complex archaea that bridge the gap between prokaryotes and eukaryotes.</title>
        <authorList>
            <person name="Spang A."/>
            <person name="Saw J.H."/>
            <person name="Jorgensen S.L."/>
            <person name="Zaremba-Niedzwiedzka K."/>
            <person name="Martijn J."/>
            <person name="Lind A.E."/>
            <person name="van Eijk R."/>
            <person name="Schleper C."/>
            <person name="Guy L."/>
            <person name="Ettema T.J."/>
        </authorList>
    </citation>
    <scope>NUCLEOTIDE SEQUENCE</scope>
</reference>
<keyword evidence="3" id="KW-0012">Acyltransferase</keyword>
<feature type="compositionally biased region" description="Polar residues" evidence="4">
    <location>
        <begin position="301"/>
        <end position="314"/>
    </location>
</feature>
<dbReference type="PANTHER" id="PTHR42811">
    <property type="entry name" value="SERINE ACETYLTRANSFERASE"/>
    <property type="match status" value="1"/>
</dbReference>
<dbReference type="GO" id="GO:0016746">
    <property type="term" value="F:acyltransferase activity"/>
    <property type="evidence" value="ECO:0007669"/>
    <property type="project" value="UniProtKB-KW"/>
</dbReference>
<protein>
    <submittedName>
        <fullName evidence="5">Uncharacterized protein</fullName>
    </submittedName>
</protein>
<dbReference type="AlphaFoldDB" id="A0A0F9W6L8"/>
<evidence type="ECO:0000256" key="4">
    <source>
        <dbReference type="SAM" id="MobiDB-lite"/>
    </source>
</evidence>